<dbReference type="Pfam" id="PF16344">
    <property type="entry name" value="FecR_C"/>
    <property type="match status" value="1"/>
</dbReference>
<feature type="domain" description="Protein FecR C-terminal" evidence="3">
    <location>
        <begin position="318"/>
        <end position="378"/>
    </location>
</feature>
<dbReference type="InterPro" id="IPR006860">
    <property type="entry name" value="FecR"/>
</dbReference>
<sequence length="380" mass="41805">MKASRFAHLFHKYRSGQATPEEEKEFLDMVAASGHDDELKEAIGGMLENGLDEDAAMPEESADKVLGEILRDEAPRRKTRIFTWAAVAAGLLMLLGIGFLLKTQRNGQSGAGAAHVQISPGKDRATLVLDDGREIDLERAGNDTIGVQQGLLAQVNGNALHYDTTTAEPPTINTIRTPRGGQFRVVLPDGSRVWLNAASSIRFPTVFNAGERRVEVEGEVYFEVAKRPQQPFIVQADGMDVQVTGTHFNVMAYSDESNIETTLLEGGVKVFGGGSEATLVPGLQAVMNRKENDIKVRKADTDRVIAWKEGRFEFRGNIRGIMRQIARWYDVDIIYKGNTDGKNFGGAISRTEKIEDVLKMLELTGSIQFEINNNTVTVIP</sequence>
<keyword evidence="1" id="KW-1133">Transmembrane helix</keyword>
<evidence type="ECO:0000259" key="2">
    <source>
        <dbReference type="Pfam" id="PF04773"/>
    </source>
</evidence>
<accession>A0ABZ2YZT6</accession>
<gene>
    <name evidence="4" type="ORF">WJU22_18125</name>
</gene>
<keyword evidence="1" id="KW-0472">Membrane</keyword>
<organism evidence="4 5">
    <name type="scientific">Chitinophaga caseinilytica</name>
    <dbReference type="NCBI Taxonomy" id="2267521"/>
    <lineage>
        <taxon>Bacteria</taxon>
        <taxon>Pseudomonadati</taxon>
        <taxon>Bacteroidota</taxon>
        <taxon>Chitinophagia</taxon>
        <taxon>Chitinophagales</taxon>
        <taxon>Chitinophagaceae</taxon>
        <taxon>Chitinophaga</taxon>
    </lineage>
</organism>
<dbReference type="InterPro" id="IPR012373">
    <property type="entry name" value="Ferrdict_sens_TM"/>
</dbReference>
<feature type="domain" description="FecR protein" evidence="2">
    <location>
        <begin position="174"/>
        <end position="269"/>
    </location>
</feature>
<evidence type="ECO:0000313" key="4">
    <source>
        <dbReference type="EMBL" id="WZN44817.1"/>
    </source>
</evidence>
<proteinExistence type="predicted"/>
<evidence type="ECO:0000259" key="3">
    <source>
        <dbReference type="Pfam" id="PF16344"/>
    </source>
</evidence>
<evidence type="ECO:0000256" key="1">
    <source>
        <dbReference type="SAM" id="Phobius"/>
    </source>
</evidence>
<name>A0ABZ2YZT6_9BACT</name>
<dbReference type="InterPro" id="IPR032508">
    <property type="entry name" value="FecR_C"/>
</dbReference>
<reference evidence="4 5" key="1">
    <citation type="submission" date="2024-03" db="EMBL/GenBank/DDBJ databases">
        <title>Chitinophaga caseinilytica sp. nov., a casein hydrolysing bacterium isolated from forest soil.</title>
        <authorList>
            <person name="Lee D.S."/>
            <person name="Han D.M."/>
            <person name="Baek J.H."/>
            <person name="Choi D.G."/>
            <person name="Jeon J.H."/>
            <person name="Jeon C.O."/>
        </authorList>
    </citation>
    <scope>NUCLEOTIDE SEQUENCE [LARGE SCALE GENOMIC DNA]</scope>
    <source>
        <strain evidence="4 5">KACC 19118</strain>
    </source>
</reference>
<dbReference type="PANTHER" id="PTHR30273:SF2">
    <property type="entry name" value="PROTEIN FECR"/>
    <property type="match status" value="1"/>
</dbReference>
<evidence type="ECO:0000313" key="5">
    <source>
        <dbReference type="Proteomes" id="UP001449657"/>
    </source>
</evidence>
<dbReference type="EMBL" id="CP150096">
    <property type="protein sequence ID" value="WZN44817.1"/>
    <property type="molecule type" value="Genomic_DNA"/>
</dbReference>
<dbReference type="Proteomes" id="UP001449657">
    <property type="component" value="Chromosome"/>
</dbReference>
<dbReference type="RefSeq" id="WP_341839582.1">
    <property type="nucleotide sequence ID" value="NZ_CP149792.1"/>
</dbReference>
<dbReference type="PIRSF" id="PIRSF018266">
    <property type="entry name" value="FecR"/>
    <property type="match status" value="1"/>
</dbReference>
<dbReference type="PANTHER" id="PTHR30273">
    <property type="entry name" value="PERIPLASMIC SIGNAL SENSOR AND SIGMA FACTOR ACTIVATOR FECR-RELATED"/>
    <property type="match status" value="1"/>
</dbReference>
<protein>
    <submittedName>
        <fullName evidence="4">FecR domain-containing protein</fullName>
    </submittedName>
</protein>
<dbReference type="Gene3D" id="3.55.50.30">
    <property type="match status" value="1"/>
</dbReference>
<keyword evidence="1" id="KW-0812">Transmembrane</keyword>
<feature type="transmembrane region" description="Helical" evidence="1">
    <location>
        <begin position="81"/>
        <end position="101"/>
    </location>
</feature>
<dbReference type="Gene3D" id="2.60.120.1440">
    <property type="match status" value="1"/>
</dbReference>
<keyword evidence="5" id="KW-1185">Reference proteome</keyword>
<dbReference type="Pfam" id="PF04773">
    <property type="entry name" value="FecR"/>
    <property type="match status" value="1"/>
</dbReference>